<organism evidence="8 9">
    <name type="scientific">Neocallimastix californiae</name>
    <dbReference type="NCBI Taxonomy" id="1754190"/>
    <lineage>
        <taxon>Eukaryota</taxon>
        <taxon>Fungi</taxon>
        <taxon>Fungi incertae sedis</taxon>
        <taxon>Chytridiomycota</taxon>
        <taxon>Chytridiomycota incertae sedis</taxon>
        <taxon>Neocallimastigomycetes</taxon>
        <taxon>Neocallimastigales</taxon>
        <taxon>Neocallimastigaceae</taxon>
        <taxon>Neocallimastix</taxon>
    </lineage>
</organism>
<dbReference type="OrthoDB" id="5588846at2759"/>
<evidence type="ECO:0000256" key="1">
    <source>
        <dbReference type="ARBA" id="ARBA00022723"/>
    </source>
</evidence>
<comment type="caution">
    <text evidence="8">The sequence shown here is derived from an EMBL/GenBank/DDBJ whole genome shotgun (WGS) entry which is preliminary data.</text>
</comment>
<dbReference type="PANTHER" id="PTHR23327:SF51">
    <property type="entry name" value="TRANSCRIPTIONAL REGULATOR OF YEAST FORM ADHERENCE 3"/>
    <property type="match status" value="1"/>
</dbReference>
<dbReference type="PANTHER" id="PTHR23327">
    <property type="entry name" value="RING FINGER PROTEIN 127"/>
    <property type="match status" value="1"/>
</dbReference>
<dbReference type="Pfam" id="PF13920">
    <property type="entry name" value="zf-C3HC4_3"/>
    <property type="match status" value="1"/>
</dbReference>
<evidence type="ECO:0000259" key="6">
    <source>
        <dbReference type="PROSITE" id="PS50089"/>
    </source>
</evidence>
<dbReference type="Gene3D" id="3.30.40.10">
    <property type="entry name" value="Zinc/RING finger domain, C3HC4 (zinc finger)"/>
    <property type="match status" value="1"/>
</dbReference>
<evidence type="ECO:0000313" key="9">
    <source>
        <dbReference type="Proteomes" id="UP000193920"/>
    </source>
</evidence>
<dbReference type="InterPro" id="IPR013083">
    <property type="entry name" value="Znf_RING/FYVE/PHD"/>
</dbReference>
<keyword evidence="2 4" id="KW-0863">Zinc-finger</keyword>
<dbReference type="Proteomes" id="UP000193920">
    <property type="component" value="Unassembled WGS sequence"/>
</dbReference>
<keyword evidence="9" id="KW-1185">Reference proteome</keyword>
<evidence type="ECO:0000256" key="5">
    <source>
        <dbReference type="SAM" id="MobiDB-lite"/>
    </source>
</evidence>
<dbReference type="InterPro" id="IPR001841">
    <property type="entry name" value="Znf_RING"/>
</dbReference>
<dbReference type="SMART" id="SM00184">
    <property type="entry name" value="RING"/>
    <property type="match status" value="1"/>
</dbReference>
<dbReference type="PROSITE" id="PS50089">
    <property type="entry name" value="ZF_RING_2"/>
    <property type="match status" value="1"/>
</dbReference>
<evidence type="ECO:0000256" key="2">
    <source>
        <dbReference type="ARBA" id="ARBA00022771"/>
    </source>
</evidence>
<accession>A0A1Y2BC47</accession>
<dbReference type="Pfam" id="PF03105">
    <property type="entry name" value="SPX"/>
    <property type="match status" value="1"/>
</dbReference>
<evidence type="ECO:0000259" key="7">
    <source>
        <dbReference type="PROSITE" id="PS51382"/>
    </source>
</evidence>
<feature type="domain" description="SPX" evidence="7">
    <location>
        <begin position="1"/>
        <end position="536"/>
    </location>
</feature>
<dbReference type="InterPro" id="IPR004331">
    <property type="entry name" value="SPX_dom"/>
</dbReference>
<dbReference type="PROSITE" id="PS00518">
    <property type="entry name" value="ZF_RING_1"/>
    <property type="match status" value="1"/>
</dbReference>
<keyword evidence="1" id="KW-0479">Metal-binding</keyword>
<dbReference type="EMBL" id="MCOG01000164">
    <property type="protein sequence ID" value="ORY32334.1"/>
    <property type="molecule type" value="Genomic_DNA"/>
</dbReference>
<dbReference type="GO" id="GO:0008270">
    <property type="term" value="F:zinc ion binding"/>
    <property type="evidence" value="ECO:0007669"/>
    <property type="project" value="UniProtKB-KW"/>
</dbReference>
<keyword evidence="3" id="KW-0862">Zinc</keyword>
<dbReference type="PROSITE" id="PS51382">
    <property type="entry name" value="SPX"/>
    <property type="match status" value="1"/>
</dbReference>
<feature type="domain" description="RING-type" evidence="6">
    <location>
        <begin position="572"/>
        <end position="611"/>
    </location>
</feature>
<evidence type="ECO:0000256" key="3">
    <source>
        <dbReference type="ARBA" id="ARBA00022833"/>
    </source>
</evidence>
<proteinExistence type="predicted"/>
<feature type="region of interest" description="Disordered" evidence="5">
    <location>
        <begin position="255"/>
        <end position="309"/>
    </location>
</feature>
<gene>
    <name evidence="8" type="ORF">LY90DRAFT_705198</name>
</gene>
<protein>
    <recommendedName>
        <fullName evidence="10">RING-type domain-containing protein</fullName>
    </recommendedName>
</protein>
<dbReference type="SUPFAM" id="SSF57850">
    <property type="entry name" value="RING/U-box"/>
    <property type="match status" value="1"/>
</dbReference>
<feature type="compositionally biased region" description="Low complexity" evidence="5">
    <location>
        <begin position="255"/>
        <end position="305"/>
    </location>
</feature>
<evidence type="ECO:0000313" key="8">
    <source>
        <dbReference type="EMBL" id="ORY32334.1"/>
    </source>
</evidence>
<reference evidence="8 9" key="1">
    <citation type="submission" date="2016-08" db="EMBL/GenBank/DDBJ databases">
        <title>A Parts List for Fungal Cellulosomes Revealed by Comparative Genomics.</title>
        <authorList>
            <consortium name="DOE Joint Genome Institute"/>
            <person name="Haitjema C.H."/>
            <person name="Gilmore S.P."/>
            <person name="Henske J.K."/>
            <person name="Solomon K.V."/>
            <person name="De Groot R."/>
            <person name="Kuo A."/>
            <person name="Mondo S.J."/>
            <person name="Salamov A.A."/>
            <person name="Labutti K."/>
            <person name="Zhao Z."/>
            <person name="Chiniquy J."/>
            <person name="Barry K."/>
            <person name="Brewer H.M."/>
            <person name="Purvine S.O."/>
            <person name="Wright A.T."/>
            <person name="Boxma B."/>
            <person name="Van Alen T."/>
            <person name="Hackstein J.H."/>
            <person name="Baker S.E."/>
            <person name="Grigoriev I.V."/>
            <person name="O'Malley M.A."/>
        </authorList>
    </citation>
    <scope>NUCLEOTIDE SEQUENCE [LARGE SCALE GENOMIC DNA]</scope>
    <source>
        <strain evidence="8 9">G1</strain>
    </source>
</reference>
<sequence>MKFAKTLEKAVDTLPEEYKGQVLNYKKLKKSINRIVSSLESSGVYEIPENEECKVIYSLSNKDGHNGEIRSSLILYIDKDYVAKLTQKDALELNSEEITIDPKLKEMIELSDDALVEEEQLTKEKIIKSFQLCDNGKNEYTFNKRLSFNRFLYRCNSDDKSNRRNTLFEGSSRQTNDALKLKRCKSDGDDIENFDIEKILSEEEVNGKKIDEDETNPNVKDIQYCDELESSKTPVLEDTVSTSTVPMTLLLSSPSTLKASLPSPSTSTSSSPSTLQATLPSSSSSPLPLQATFLSSSPSSSSFSSTNRNDNALINISDTNINDNIKDNIPELNKSTNVISDDKNTNTEVNKDEEVDDVIDCAAESHTNLLSEEVKSNTMKSLMVLLDTDSQFLNELAASLTHLSAFQNEYKKVYETKITVMANILSEVSSPNMKDTYNWRELMSIYCESNIWKYRGKDRTPDEAFEQIKIFEGKMDGIRRKFKTKKSQNLYKEFIQLNYDIVTIKRFYELNQTAIYKILKKHDKRTHLLASEGFPHFARDETFFKENIVKSLIFQISSRLLKVIPNPADYYCPICQDIPYKPIRLECGHFFCLRCLLKAKKMNIHDCPMCREQDVVYNADGSRIDTKLMQKLKHDFPKEVKAKMIENKTEKAKEDSEALLRRYGYGNPNQCTIM</sequence>
<dbReference type="InterPro" id="IPR017907">
    <property type="entry name" value="Znf_RING_CS"/>
</dbReference>
<dbReference type="AlphaFoldDB" id="A0A1Y2BC47"/>
<evidence type="ECO:0008006" key="10">
    <source>
        <dbReference type="Google" id="ProtNLM"/>
    </source>
</evidence>
<name>A0A1Y2BC47_9FUNG</name>
<evidence type="ECO:0000256" key="4">
    <source>
        <dbReference type="PROSITE-ProRule" id="PRU00175"/>
    </source>
</evidence>
<dbReference type="STRING" id="1754190.A0A1Y2BC47"/>